<keyword evidence="5 7" id="KW-1133">Transmembrane helix</keyword>
<keyword evidence="6 7" id="KW-0472">Membrane</keyword>
<comment type="subcellular location">
    <subcellularLocation>
        <location evidence="1">Cell membrane</location>
        <topology evidence="1">Multi-pass membrane protein</topology>
    </subcellularLocation>
</comment>
<gene>
    <name evidence="9" type="ORF">SAMN04487966_10910</name>
</gene>
<dbReference type="AlphaFoldDB" id="A0A1I7MPQ6"/>
<feature type="transmembrane region" description="Helical" evidence="7">
    <location>
        <begin position="58"/>
        <end position="75"/>
    </location>
</feature>
<protein>
    <submittedName>
        <fullName evidence="9">Uncharacterized membrane protein YeiH</fullName>
    </submittedName>
</protein>
<feature type="transmembrane region" description="Helical" evidence="7">
    <location>
        <begin position="22"/>
        <end position="46"/>
    </location>
</feature>
<dbReference type="RefSeq" id="WP_091698251.1">
    <property type="nucleotide sequence ID" value="NZ_FPCG01000009.1"/>
</dbReference>
<dbReference type="OrthoDB" id="9791874at2"/>
<reference evidence="9 10" key="1">
    <citation type="submission" date="2016-10" db="EMBL/GenBank/DDBJ databases">
        <authorList>
            <person name="de Groot N.N."/>
        </authorList>
    </citation>
    <scope>NUCLEOTIDE SEQUENCE [LARGE SCALE GENOMIC DNA]</scope>
    <source>
        <strain evidence="9 10">CGMCC 1.7054</strain>
    </source>
</reference>
<feature type="transmembrane region" description="Helical" evidence="7">
    <location>
        <begin position="194"/>
        <end position="212"/>
    </location>
</feature>
<keyword evidence="3" id="KW-1003">Cell membrane</keyword>
<evidence type="ECO:0000256" key="4">
    <source>
        <dbReference type="ARBA" id="ARBA00022692"/>
    </source>
</evidence>
<dbReference type="PANTHER" id="PTHR30506">
    <property type="entry name" value="INNER MEMBRANE PROTEIN"/>
    <property type="match status" value="1"/>
</dbReference>
<feature type="domain" description="Glycine transporter" evidence="8">
    <location>
        <begin position="115"/>
        <end position="187"/>
    </location>
</feature>
<dbReference type="PANTHER" id="PTHR30506:SF3">
    <property type="entry name" value="UPF0126 INNER MEMBRANE PROTEIN YADS-RELATED"/>
    <property type="match status" value="1"/>
</dbReference>
<feature type="transmembrane region" description="Helical" evidence="7">
    <location>
        <begin position="87"/>
        <end position="104"/>
    </location>
</feature>
<feature type="transmembrane region" description="Helical" evidence="7">
    <location>
        <begin position="113"/>
        <end position="133"/>
    </location>
</feature>
<keyword evidence="4 7" id="KW-0812">Transmembrane</keyword>
<evidence type="ECO:0000256" key="5">
    <source>
        <dbReference type="ARBA" id="ARBA00022989"/>
    </source>
</evidence>
<sequence length="230" mass="24483">MTSAAWVHATLPVPAPEPVVDYLPTVLLVLDLTGVFFFAVSGSLLAAKRHFDIIGSMFLAYLVGLGGGVIRDLIIGDDIPNAFRQPIYLLPPLLAVALVYIHLVHQDRYRRPLLVFDAAGLALFCVLGTQTAMSAGMGPVQGALLGVATAVGGGVMRDVVANETPQLFNRRGVYAIPAMIGAGLASWLEFFGWLNWLTGALIVIAVFTLRVLSLRFGWTAPGAVHGAPLH</sequence>
<evidence type="ECO:0000256" key="3">
    <source>
        <dbReference type="ARBA" id="ARBA00022475"/>
    </source>
</evidence>
<dbReference type="InterPro" id="IPR005115">
    <property type="entry name" value="Gly_transporter"/>
</dbReference>
<comment type="similarity">
    <text evidence="2">Belongs to the UPF0126 family.</text>
</comment>
<keyword evidence="10" id="KW-1185">Reference proteome</keyword>
<evidence type="ECO:0000256" key="6">
    <source>
        <dbReference type="ARBA" id="ARBA00023136"/>
    </source>
</evidence>
<feature type="domain" description="Glycine transporter" evidence="8">
    <location>
        <begin position="29"/>
        <end position="101"/>
    </location>
</feature>
<dbReference type="Pfam" id="PF03458">
    <property type="entry name" value="Gly_transporter"/>
    <property type="match status" value="2"/>
</dbReference>
<evidence type="ECO:0000313" key="10">
    <source>
        <dbReference type="Proteomes" id="UP000198881"/>
    </source>
</evidence>
<accession>A0A1I7MPQ6</accession>
<proteinExistence type="inferred from homology"/>
<dbReference type="GO" id="GO:0005886">
    <property type="term" value="C:plasma membrane"/>
    <property type="evidence" value="ECO:0007669"/>
    <property type="project" value="UniProtKB-SubCell"/>
</dbReference>
<dbReference type="Proteomes" id="UP000198881">
    <property type="component" value="Unassembled WGS sequence"/>
</dbReference>
<evidence type="ECO:0000256" key="7">
    <source>
        <dbReference type="SAM" id="Phobius"/>
    </source>
</evidence>
<evidence type="ECO:0000259" key="8">
    <source>
        <dbReference type="Pfam" id="PF03458"/>
    </source>
</evidence>
<evidence type="ECO:0000313" key="9">
    <source>
        <dbReference type="EMBL" id="SFV23906.1"/>
    </source>
</evidence>
<evidence type="ECO:0000256" key="1">
    <source>
        <dbReference type="ARBA" id="ARBA00004651"/>
    </source>
</evidence>
<dbReference type="STRING" id="574650.SAMN04487966_10910"/>
<dbReference type="EMBL" id="FPCG01000009">
    <property type="protein sequence ID" value="SFV23906.1"/>
    <property type="molecule type" value="Genomic_DNA"/>
</dbReference>
<evidence type="ECO:0000256" key="2">
    <source>
        <dbReference type="ARBA" id="ARBA00008193"/>
    </source>
</evidence>
<name>A0A1I7MPQ6_9MICC</name>
<organism evidence="9 10">
    <name type="scientific">Micrococcus terreus</name>
    <dbReference type="NCBI Taxonomy" id="574650"/>
    <lineage>
        <taxon>Bacteria</taxon>
        <taxon>Bacillati</taxon>
        <taxon>Actinomycetota</taxon>
        <taxon>Actinomycetes</taxon>
        <taxon>Micrococcales</taxon>
        <taxon>Micrococcaceae</taxon>
        <taxon>Micrococcus</taxon>
    </lineage>
</organism>